<evidence type="ECO:0000313" key="14">
    <source>
        <dbReference type="Proteomes" id="UP000676194"/>
    </source>
</evidence>
<dbReference type="InterPro" id="IPR045083">
    <property type="entry name" value="ATP_synth_F0_asu_bact/mt"/>
</dbReference>
<keyword evidence="6 11" id="KW-0375">Hydrogen ion transport</keyword>
<gene>
    <name evidence="11 13" type="primary">atpB</name>
    <name evidence="13" type="ORF">KIH39_26300</name>
</gene>
<dbReference type="Proteomes" id="UP000676194">
    <property type="component" value="Chromosome"/>
</dbReference>
<keyword evidence="7 11" id="KW-1133">Transmembrane helix</keyword>
<feature type="transmembrane region" description="Helical" evidence="11">
    <location>
        <begin position="142"/>
        <end position="160"/>
    </location>
</feature>
<evidence type="ECO:0000256" key="8">
    <source>
        <dbReference type="ARBA" id="ARBA00023065"/>
    </source>
</evidence>
<proteinExistence type="inferred from homology"/>
<keyword evidence="11" id="KW-1003">Cell membrane</keyword>
<dbReference type="PANTHER" id="PTHR11410">
    <property type="entry name" value="ATP SYNTHASE SUBUNIT A"/>
    <property type="match status" value="1"/>
</dbReference>
<dbReference type="InterPro" id="IPR000568">
    <property type="entry name" value="ATP_synth_F0_asu"/>
</dbReference>
<dbReference type="NCBIfam" id="TIGR01131">
    <property type="entry name" value="ATP_synt_6_or_A"/>
    <property type="match status" value="1"/>
</dbReference>
<keyword evidence="8 11" id="KW-0406">Ion transport</keyword>
<protein>
    <recommendedName>
        <fullName evidence="11 12">ATP synthase subunit a</fullName>
    </recommendedName>
    <alternativeName>
        <fullName evidence="11">ATP synthase F0 sector subunit a</fullName>
    </alternativeName>
    <alternativeName>
        <fullName evidence="11">F-ATPase subunit 6</fullName>
    </alternativeName>
</protein>
<dbReference type="AlphaFoldDB" id="A0A8E6B6Y8"/>
<keyword evidence="4 11" id="KW-0138">CF(0)</keyword>
<dbReference type="Pfam" id="PF00119">
    <property type="entry name" value="ATP-synt_A"/>
    <property type="match status" value="1"/>
</dbReference>
<evidence type="ECO:0000256" key="12">
    <source>
        <dbReference type="RuleBase" id="RU000483"/>
    </source>
</evidence>
<dbReference type="Gene3D" id="1.20.120.220">
    <property type="entry name" value="ATP synthase, F0 complex, subunit A"/>
    <property type="match status" value="1"/>
</dbReference>
<keyword evidence="5 11" id="KW-0812">Transmembrane</keyword>
<evidence type="ECO:0000256" key="9">
    <source>
        <dbReference type="ARBA" id="ARBA00023136"/>
    </source>
</evidence>
<dbReference type="EMBL" id="CP074694">
    <property type="protein sequence ID" value="QVL32301.1"/>
    <property type="molecule type" value="Genomic_DNA"/>
</dbReference>
<accession>A0A8E6B6Y8</accession>
<evidence type="ECO:0000256" key="3">
    <source>
        <dbReference type="ARBA" id="ARBA00022448"/>
    </source>
</evidence>
<dbReference type="GO" id="GO:0045259">
    <property type="term" value="C:proton-transporting ATP synthase complex"/>
    <property type="evidence" value="ECO:0007669"/>
    <property type="project" value="UniProtKB-KW"/>
</dbReference>
<feature type="transmembrane region" description="Helical" evidence="11">
    <location>
        <begin position="116"/>
        <end position="135"/>
    </location>
</feature>
<dbReference type="PRINTS" id="PR00123">
    <property type="entry name" value="ATPASEA"/>
</dbReference>
<evidence type="ECO:0000256" key="4">
    <source>
        <dbReference type="ARBA" id="ARBA00022547"/>
    </source>
</evidence>
<dbReference type="CDD" id="cd00310">
    <property type="entry name" value="ATP-synt_Fo_a_6"/>
    <property type="match status" value="1"/>
</dbReference>
<dbReference type="HAMAP" id="MF_01393">
    <property type="entry name" value="ATP_synth_a_bact"/>
    <property type="match status" value="1"/>
</dbReference>
<evidence type="ECO:0000256" key="11">
    <source>
        <dbReference type="HAMAP-Rule" id="MF_01393"/>
    </source>
</evidence>
<dbReference type="GO" id="GO:0046933">
    <property type="term" value="F:proton-transporting ATP synthase activity, rotational mechanism"/>
    <property type="evidence" value="ECO:0007669"/>
    <property type="project" value="UniProtKB-UniRule"/>
</dbReference>
<feature type="transmembrane region" description="Helical" evidence="11">
    <location>
        <begin position="216"/>
        <end position="237"/>
    </location>
</feature>
<dbReference type="PANTHER" id="PTHR11410:SF0">
    <property type="entry name" value="ATP SYNTHASE SUBUNIT A"/>
    <property type="match status" value="1"/>
</dbReference>
<comment type="function">
    <text evidence="11 12">Key component of the proton channel; it plays a direct role in the translocation of protons across the membrane.</text>
</comment>
<evidence type="ECO:0000313" key="13">
    <source>
        <dbReference type="EMBL" id="QVL32301.1"/>
    </source>
</evidence>
<keyword evidence="14" id="KW-1185">Reference proteome</keyword>
<evidence type="ECO:0000256" key="7">
    <source>
        <dbReference type="ARBA" id="ARBA00022989"/>
    </source>
</evidence>
<keyword evidence="9 11" id="KW-0472">Membrane</keyword>
<evidence type="ECO:0000256" key="6">
    <source>
        <dbReference type="ARBA" id="ARBA00022781"/>
    </source>
</evidence>
<evidence type="ECO:0000256" key="10">
    <source>
        <dbReference type="ARBA" id="ARBA00023310"/>
    </source>
</evidence>
<keyword evidence="3 11" id="KW-0813">Transport</keyword>
<feature type="transmembrane region" description="Helical" evidence="11">
    <location>
        <begin position="52"/>
        <end position="72"/>
    </location>
</feature>
<organism evidence="13 14">
    <name type="scientific">Telmatocola sphagniphila</name>
    <dbReference type="NCBI Taxonomy" id="1123043"/>
    <lineage>
        <taxon>Bacteria</taxon>
        <taxon>Pseudomonadati</taxon>
        <taxon>Planctomycetota</taxon>
        <taxon>Planctomycetia</taxon>
        <taxon>Gemmatales</taxon>
        <taxon>Gemmataceae</taxon>
    </lineage>
</organism>
<feature type="transmembrane region" description="Helical" evidence="11">
    <location>
        <begin position="84"/>
        <end position="104"/>
    </location>
</feature>
<sequence>MLFNSEPVPVEHGAHNPDPIGHISDSSHFHIFDNFGIDIGELKLGLFEHPKFMLVMTLAAVILIALFVPVARKIHTGAVPRGRMWNFLETILLFVRDQVAIPAIGEHDYKRFLPFLWTIFLFILMMNLLGMFPFIPSVTGNIAVCAALALISFLVIHFSGMRANHGPYGYLMTFRPHVDIEGGPAMKLFGWFLGWGLFGLEIFGALVRGSVLAIRLFANMMAGHLVLFMILFFIQLIGAASHESDVANFLFWPVTGISVFLSVALSLLELFVACLQAYLFTFLTATFIGLAMHPQH</sequence>
<evidence type="ECO:0000256" key="1">
    <source>
        <dbReference type="ARBA" id="ARBA00004141"/>
    </source>
</evidence>
<dbReference type="GO" id="GO:0005886">
    <property type="term" value="C:plasma membrane"/>
    <property type="evidence" value="ECO:0007669"/>
    <property type="project" value="UniProtKB-SubCell"/>
</dbReference>
<dbReference type="SUPFAM" id="SSF81336">
    <property type="entry name" value="F1F0 ATP synthase subunit A"/>
    <property type="match status" value="1"/>
</dbReference>
<keyword evidence="10 11" id="KW-0066">ATP synthesis</keyword>
<feature type="transmembrane region" description="Helical" evidence="11">
    <location>
        <begin position="249"/>
        <end position="268"/>
    </location>
</feature>
<comment type="subcellular location">
    <subcellularLocation>
        <location evidence="11 12">Cell membrane</location>
        <topology evidence="11 12">Multi-pass membrane protein</topology>
    </subcellularLocation>
    <subcellularLocation>
        <location evidence="1">Membrane</location>
        <topology evidence="1">Multi-pass membrane protein</topology>
    </subcellularLocation>
</comment>
<dbReference type="RefSeq" id="WP_213497126.1">
    <property type="nucleotide sequence ID" value="NZ_CP074694.1"/>
</dbReference>
<dbReference type="KEGG" id="tsph:KIH39_26300"/>
<feature type="transmembrane region" description="Helical" evidence="11">
    <location>
        <begin position="188"/>
        <end position="207"/>
    </location>
</feature>
<evidence type="ECO:0000256" key="2">
    <source>
        <dbReference type="ARBA" id="ARBA00006810"/>
    </source>
</evidence>
<name>A0A8E6B6Y8_9BACT</name>
<feature type="transmembrane region" description="Helical" evidence="11">
    <location>
        <begin position="275"/>
        <end position="293"/>
    </location>
</feature>
<comment type="similarity">
    <text evidence="2 11 12">Belongs to the ATPase A chain family.</text>
</comment>
<reference evidence="13" key="1">
    <citation type="submission" date="2021-05" db="EMBL/GenBank/DDBJ databases">
        <title>Complete genome sequence of the cellulolytic planctomycete Telmatocola sphagniphila SP2T and characterization of the first cellulase from planctomycetes.</title>
        <authorList>
            <person name="Rakitin A.L."/>
            <person name="Beletsky A.V."/>
            <person name="Naumoff D.G."/>
            <person name="Kulichevskaya I.S."/>
            <person name="Mardanov A.V."/>
            <person name="Ravin N.V."/>
            <person name="Dedysh S.N."/>
        </authorList>
    </citation>
    <scope>NUCLEOTIDE SEQUENCE</scope>
    <source>
        <strain evidence="13">SP2T</strain>
    </source>
</reference>
<dbReference type="InterPro" id="IPR035908">
    <property type="entry name" value="F0_ATP_A_sf"/>
</dbReference>
<evidence type="ECO:0000256" key="5">
    <source>
        <dbReference type="ARBA" id="ARBA00022692"/>
    </source>
</evidence>